<dbReference type="PANTHER" id="PTHR23119">
    <property type="entry name" value="DISCS LARGE"/>
    <property type="match status" value="1"/>
</dbReference>
<feature type="non-terminal residue" evidence="5">
    <location>
        <position position="439"/>
    </location>
</feature>
<dbReference type="OrthoDB" id="6022242at2759"/>
<evidence type="ECO:0000313" key="5">
    <source>
        <dbReference type="EMBL" id="GFG33910.1"/>
    </source>
</evidence>
<feature type="compositionally biased region" description="Acidic residues" evidence="3">
    <location>
        <begin position="425"/>
        <end position="439"/>
    </location>
</feature>
<proteinExistence type="predicted"/>
<reference evidence="6" key="1">
    <citation type="submission" date="2020-01" db="EMBL/GenBank/DDBJ databases">
        <title>Draft genome sequence of the Termite Coptotermes fromosanus.</title>
        <authorList>
            <person name="Itakura S."/>
            <person name="Yosikawa Y."/>
            <person name="Umezawa K."/>
        </authorList>
    </citation>
    <scope>NUCLEOTIDE SEQUENCE [LARGE SCALE GENOMIC DNA]</scope>
</reference>
<gene>
    <name evidence="5" type="ORF">Cfor_01705</name>
</gene>
<dbReference type="GO" id="GO:0043113">
    <property type="term" value="P:receptor clustering"/>
    <property type="evidence" value="ECO:0007669"/>
    <property type="project" value="TreeGrafter"/>
</dbReference>
<dbReference type="PROSITE" id="PS50106">
    <property type="entry name" value="PDZ"/>
    <property type="match status" value="1"/>
</dbReference>
<organism evidence="5 6">
    <name type="scientific">Coptotermes formosanus</name>
    <name type="common">Formosan subterranean termite</name>
    <dbReference type="NCBI Taxonomy" id="36987"/>
    <lineage>
        <taxon>Eukaryota</taxon>
        <taxon>Metazoa</taxon>
        <taxon>Ecdysozoa</taxon>
        <taxon>Arthropoda</taxon>
        <taxon>Hexapoda</taxon>
        <taxon>Insecta</taxon>
        <taxon>Pterygota</taxon>
        <taxon>Neoptera</taxon>
        <taxon>Polyneoptera</taxon>
        <taxon>Dictyoptera</taxon>
        <taxon>Blattodea</taxon>
        <taxon>Blattoidea</taxon>
        <taxon>Termitoidae</taxon>
        <taxon>Rhinotermitidae</taxon>
        <taxon>Coptotermes</taxon>
    </lineage>
</organism>
<accession>A0A6L2PQR0</accession>
<name>A0A6L2PQR0_COPFO</name>
<dbReference type="InParanoid" id="A0A6L2PQR0"/>
<protein>
    <recommendedName>
        <fullName evidence="4">PDZ domain-containing protein</fullName>
    </recommendedName>
</protein>
<sequence>MVPVATERLIVSHHTPSGELTDEELEEEEVAPAWAADVLQFPSSLELDIRVRKGAEPLGNYQHTSICSVFVTLNVTYIPGEAAAAYRKSLQDSGTPPAVAAPQISPSSPYIQQESEKVPDVVPSKEPSETVCDVVVAGVTTSFEVPAQTVEDSIVSVPSSKIDSINEQSALTSKPTTPSETKLPPDSAMTVMQGTVASSPSSVLLAKHWGPERLVEILREPNCSLGISIVGGKVDLYNAGPDSGSAISGIFIKNVLPQSPAGRTGELKTGDRILEVDGIDLRQASHERAVEVIRGAGNPVRFLVQSLIQWSVDGDVESHTTEVASASSAGAAGDSRQPSTTPSPTRELLRTTPACVPLAQTPSPELIQVRLKDEPASPQYSSSEVSDEEDEDEDIRDLEGRTYTKMGREIYRASAGNMKRSKEETEADQEDEDEFGYTT</sequence>
<dbReference type="SMART" id="SM00228">
    <property type="entry name" value="PDZ"/>
    <property type="match status" value="1"/>
</dbReference>
<feature type="region of interest" description="Disordered" evidence="3">
    <location>
        <begin position="319"/>
        <end position="439"/>
    </location>
</feature>
<feature type="compositionally biased region" description="Basic and acidic residues" evidence="3">
    <location>
        <begin position="397"/>
        <end position="411"/>
    </location>
</feature>
<keyword evidence="6" id="KW-1185">Reference proteome</keyword>
<dbReference type="GO" id="GO:0019901">
    <property type="term" value="F:protein kinase binding"/>
    <property type="evidence" value="ECO:0007669"/>
    <property type="project" value="TreeGrafter"/>
</dbReference>
<evidence type="ECO:0000256" key="1">
    <source>
        <dbReference type="ARBA" id="ARBA00004370"/>
    </source>
</evidence>
<feature type="region of interest" description="Disordered" evidence="3">
    <location>
        <begin position="166"/>
        <end position="185"/>
    </location>
</feature>
<dbReference type="GO" id="GO:0016323">
    <property type="term" value="C:basolateral plasma membrane"/>
    <property type="evidence" value="ECO:0007669"/>
    <property type="project" value="TreeGrafter"/>
</dbReference>
<evidence type="ECO:0000259" key="4">
    <source>
        <dbReference type="PROSITE" id="PS50106"/>
    </source>
</evidence>
<feature type="compositionally biased region" description="Polar residues" evidence="3">
    <location>
        <begin position="166"/>
        <end position="180"/>
    </location>
</feature>
<feature type="domain" description="PDZ" evidence="4">
    <location>
        <begin position="214"/>
        <end position="308"/>
    </location>
</feature>
<dbReference type="InterPro" id="IPR036034">
    <property type="entry name" value="PDZ_sf"/>
</dbReference>
<dbReference type="GO" id="GO:0098609">
    <property type="term" value="P:cell-cell adhesion"/>
    <property type="evidence" value="ECO:0007669"/>
    <property type="project" value="TreeGrafter"/>
</dbReference>
<evidence type="ECO:0000313" key="6">
    <source>
        <dbReference type="Proteomes" id="UP000502823"/>
    </source>
</evidence>
<dbReference type="EMBL" id="BLKM01008500">
    <property type="protein sequence ID" value="GFG33910.1"/>
    <property type="molecule type" value="Genomic_DNA"/>
</dbReference>
<feature type="compositionally biased region" description="Low complexity" evidence="3">
    <location>
        <begin position="324"/>
        <end position="333"/>
    </location>
</feature>
<dbReference type="CDD" id="cd06671">
    <property type="entry name" value="PDZ7_MUPP1-PD6_PATJ-like"/>
    <property type="match status" value="1"/>
</dbReference>
<dbReference type="GO" id="GO:0097120">
    <property type="term" value="P:receptor localization to synapse"/>
    <property type="evidence" value="ECO:0007669"/>
    <property type="project" value="TreeGrafter"/>
</dbReference>
<keyword evidence="2" id="KW-0472">Membrane</keyword>
<dbReference type="InterPro" id="IPR050614">
    <property type="entry name" value="Synaptic_Scaffolding_LAP-MAGUK"/>
</dbReference>
<dbReference type="PANTHER" id="PTHR23119:SF51">
    <property type="entry name" value="DISKS LARGE 1 TUMOR SUPPRESSOR PROTEIN"/>
    <property type="match status" value="1"/>
</dbReference>
<dbReference type="Proteomes" id="UP000502823">
    <property type="component" value="Unassembled WGS sequence"/>
</dbReference>
<comment type="subcellular location">
    <subcellularLocation>
        <location evidence="1">Membrane</location>
    </subcellularLocation>
</comment>
<comment type="caution">
    <text evidence="5">The sequence shown here is derived from an EMBL/GenBank/DDBJ whole genome shotgun (WGS) entry which is preliminary data.</text>
</comment>
<dbReference type="GO" id="GO:0030054">
    <property type="term" value="C:cell junction"/>
    <property type="evidence" value="ECO:0007669"/>
    <property type="project" value="TreeGrafter"/>
</dbReference>
<dbReference type="GO" id="GO:0045197">
    <property type="term" value="P:establishment or maintenance of epithelial cell apical/basal polarity"/>
    <property type="evidence" value="ECO:0007669"/>
    <property type="project" value="TreeGrafter"/>
</dbReference>
<evidence type="ECO:0000256" key="2">
    <source>
        <dbReference type="ARBA" id="ARBA00023136"/>
    </source>
</evidence>
<evidence type="ECO:0000256" key="3">
    <source>
        <dbReference type="SAM" id="MobiDB-lite"/>
    </source>
</evidence>
<dbReference type="InterPro" id="IPR001478">
    <property type="entry name" value="PDZ"/>
</dbReference>
<dbReference type="SUPFAM" id="SSF50156">
    <property type="entry name" value="PDZ domain-like"/>
    <property type="match status" value="1"/>
</dbReference>
<feature type="compositionally biased region" description="Acidic residues" evidence="3">
    <location>
        <begin position="385"/>
        <end position="396"/>
    </location>
</feature>
<dbReference type="Gene3D" id="2.30.42.10">
    <property type="match status" value="1"/>
</dbReference>
<dbReference type="AlphaFoldDB" id="A0A6L2PQR0"/>
<dbReference type="Pfam" id="PF00595">
    <property type="entry name" value="PDZ"/>
    <property type="match status" value="1"/>
</dbReference>